<dbReference type="InterPro" id="IPR017926">
    <property type="entry name" value="GATASE"/>
</dbReference>
<dbReference type="InterPro" id="IPR044992">
    <property type="entry name" value="ChyE-like"/>
</dbReference>
<dbReference type="OrthoDB" id="9971576at2759"/>
<dbReference type="EMBL" id="CAJNOK010000310">
    <property type="protein sequence ID" value="CAF0744154.1"/>
    <property type="molecule type" value="Genomic_DNA"/>
</dbReference>
<comment type="caution">
    <text evidence="3">The sequence shown here is derived from an EMBL/GenBank/DDBJ whole genome shotgun (WGS) entry which is preliminary data.</text>
</comment>
<organism evidence="3 6">
    <name type="scientific">Didymodactylos carnosus</name>
    <dbReference type="NCBI Taxonomy" id="1234261"/>
    <lineage>
        <taxon>Eukaryota</taxon>
        <taxon>Metazoa</taxon>
        <taxon>Spiralia</taxon>
        <taxon>Gnathifera</taxon>
        <taxon>Rotifera</taxon>
        <taxon>Eurotatoria</taxon>
        <taxon>Bdelloidea</taxon>
        <taxon>Philodinida</taxon>
        <taxon>Philodinidae</taxon>
        <taxon>Didymodactylos</taxon>
    </lineage>
</organism>
<dbReference type="EMBL" id="CAJOBA010000311">
    <property type="protein sequence ID" value="CAF3522053.1"/>
    <property type="molecule type" value="Genomic_DNA"/>
</dbReference>
<dbReference type="Proteomes" id="UP000682733">
    <property type="component" value="Unassembled WGS sequence"/>
</dbReference>
<dbReference type="AlphaFoldDB" id="A0A813XJZ0"/>
<proteinExistence type="predicted"/>
<dbReference type="Proteomes" id="UP000677228">
    <property type="component" value="Unassembled WGS sequence"/>
</dbReference>
<dbReference type="PROSITE" id="PS51273">
    <property type="entry name" value="GATASE_TYPE_1"/>
    <property type="match status" value="1"/>
</dbReference>
<protein>
    <recommendedName>
        <fullName evidence="1">Glutamine amidotransferase domain-containing protein</fullName>
    </recommendedName>
</protein>
<evidence type="ECO:0000313" key="6">
    <source>
        <dbReference type="Proteomes" id="UP000663829"/>
    </source>
</evidence>
<dbReference type="Proteomes" id="UP000663829">
    <property type="component" value="Unassembled WGS sequence"/>
</dbReference>
<dbReference type="Proteomes" id="UP000681722">
    <property type="component" value="Unassembled WGS sequence"/>
</dbReference>
<dbReference type="Gene3D" id="3.40.50.880">
    <property type="match status" value="1"/>
</dbReference>
<evidence type="ECO:0000313" key="3">
    <source>
        <dbReference type="EMBL" id="CAF0871315.1"/>
    </source>
</evidence>
<keyword evidence="6" id="KW-1185">Reference proteome</keyword>
<evidence type="ECO:0000313" key="2">
    <source>
        <dbReference type="EMBL" id="CAF0744154.1"/>
    </source>
</evidence>
<dbReference type="PANTHER" id="PTHR42695:SF5">
    <property type="entry name" value="GLUTAMINE AMIDOTRANSFERASE YLR126C-RELATED"/>
    <property type="match status" value="1"/>
</dbReference>
<dbReference type="Pfam" id="PF00117">
    <property type="entry name" value="GATase"/>
    <property type="match status" value="1"/>
</dbReference>
<dbReference type="PANTHER" id="PTHR42695">
    <property type="entry name" value="GLUTAMINE AMIDOTRANSFERASE YLR126C-RELATED"/>
    <property type="match status" value="1"/>
</dbReference>
<dbReference type="EMBL" id="CAJNOQ010001141">
    <property type="protein sequence ID" value="CAF0871315.1"/>
    <property type="molecule type" value="Genomic_DNA"/>
</dbReference>
<dbReference type="InterPro" id="IPR029062">
    <property type="entry name" value="Class_I_gatase-like"/>
</dbReference>
<dbReference type="GO" id="GO:0005829">
    <property type="term" value="C:cytosol"/>
    <property type="evidence" value="ECO:0007669"/>
    <property type="project" value="TreeGrafter"/>
</dbReference>
<evidence type="ECO:0000313" key="5">
    <source>
        <dbReference type="EMBL" id="CAF3658620.1"/>
    </source>
</evidence>
<accession>A0A813XJZ0</accession>
<evidence type="ECO:0000313" key="4">
    <source>
        <dbReference type="EMBL" id="CAF3522053.1"/>
    </source>
</evidence>
<dbReference type="SUPFAM" id="SSF52317">
    <property type="entry name" value="Class I glutamine amidotransferase-like"/>
    <property type="match status" value="1"/>
</dbReference>
<evidence type="ECO:0000259" key="1">
    <source>
        <dbReference type="Pfam" id="PF00117"/>
    </source>
</evidence>
<dbReference type="CDD" id="cd01741">
    <property type="entry name" value="GATase1_1"/>
    <property type="match status" value="1"/>
</dbReference>
<sequence>MSLKKVLIIQHSDNVKPGYVSTFLTENNIPFNIIQIYKSDVILPPNDTQDYFAIISLGGPQGAYEDNIYEYLKWEKQFLHTQLTMNTTHLLGICLGAQLLADTCGGKAFEGEQGCEAGYVQYELTDEGKSDPILSQLLTSEQQSPLLIMHHGDTFRLPSSAIKLAYTSNGYIAAYRINKAFCVQFHPEANFEVFNEWIQRGLQKLPRFYSHLNLDEILKYASDNEHKAELTRKLFFKTWWETITNNSSTV</sequence>
<reference evidence="3" key="1">
    <citation type="submission" date="2021-02" db="EMBL/GenBank/DDBJ databases">
        <authorList>
            <person name="Nowell W R."/>
        </authorList>
    </citation>
    <scope>NUCLEOTIDE SEQUENCE</scope>
</reference>
<name>A0A813XJZ0_9BILA</name>
<feature type="domain" description="Glutamine amidotransferase" evidence="1">
    <location>
        <begin position="27"/>
        <end position="194"/>
    </location>
</feature>
<dbReference type="EMBL" id="CAJOBC010001141">
    <property type="protein sequence ID" value="CAF3658620.1"/>
    <property type="molecule type" value="Genomic_DNA"/>
</dbReference>
<gene>
    <name evidence="3" type="ORF">GPM918_LOCUS7114</name>
    <name evidence="2" type="ORF">OVA965_LOCUS1623</name>
    <name evidence="5" type="ORF">SRO942_LOCUS7114</name>
    <name evidence="4" type="ORF">TMI583_LOCUS1626</name>
</gene>